<reference evidence="12 13" key="1">
    <citation type="submission" date="2015-06" db="EMBL/GenBank/DDBJ databases">
        <title>Draft genome of the moderately acidophilic sulfate reducer Candidatus Desulfosporosinus acididurans strain M1.</title>
        <authorList>
            <person name="Poehlein A."/>
            <person name="Petzsch P."/>
            <person name="Johnson B.D."/>
            <person name="Schloemann M."/>
            <person name="Daniel R."/>
            <person name="Muehling M."/>
        </authorList>
    </citation>
    <scope>NUCLEOTIDE SEQUENCE [LARGE SCALE GENOMIC DNA]</scope>
    <source>
        <strain evidence="12 13">M1</strain>
    </source>
</reference>
<gene>
    <name evidence="10 12" type="primary">trmFO</name>
    <name evidence="12" type="ORF">DEAC_c33930</name>
</gene>
<evidence type="ECO:0000256" key="5">
    <source>
        <dbReference type="ARBA" id="ARBA00022679"/>
    </source>
</evidence>
<proteinExistence type="inferred from homology"/>
<dbReference type="PROSITE" id="PS01281">
    <property type="entry name" value="GIDA_2"/>
    <property type="match status" value="1"/>
</dbReference>
<comment type="subcellular location">
    <subcellularLocation>
        <location evidence="10">Cytoplasm</location>
    </subcellularLocation>
</comment>
<dbReference type="STRING" id="476652.DEAC_c33930"/>
<dbReference type="PATRIC" id="fig|476652.3.peg.3582"/>
<dbReference type="RefSeq" id="WP_047811192.1">
    <property type="nucleotide sequence ID" value="NZ_LDZY01000012.1"/>
</dbReference>
<dbReference type="SUPFAM" id="SSF51905">
    <property type="entry name" value="FAD/NAD(P)-binding domain"/>
    <property type="match status" value="1"/>
</dbReference>
<feature type="domain" description="MnmG N-terminal" evidence="11">
    <location>
        <begin position="3"/>
        <end position="366"/>
    </location>
</feature>
<comment type="catalytic activity">
    <reaction evidence="10">
        <text>uridine(54) in tRNA + (6R)-5,10-methylene-5,6,7,8-tetrahydrofolate + NADPH + H(+) = 5-methyluridine(54) in tRNA + (6S)-5,6,7,8-tetrahydrofolate + NADP(+)</text>
        <dbReference type="Rhea" id="RHEA:62372"/>
        <dbReference type="Rhea" id="RHEA-COMP:10167"/>
        <dbReference type="Rhea" id="RHEA-COMP:10193"/>
        <dbReference type="ChEBI" id="CHEBI:15378"/>
        <dbReference type="ChEBI" id="CHEBI:15636"/>
        <dbReference type="ChEBI" id="CHEBI:57453"/>
        <dbReference type="ChEBI" id="CHEBI:57783"/>
        <dbReference type="ChEBI" id="CHEBI:58349"/>
        <dbReference type="ChEBI" id="CHEBI:65315"/>
        <dbReference type="ChEBI" id="CHEBI:74447"/>
        <dbReference type="EC" id="2.1.1.74"/>
    </reaction>
</comment>
<dbReference type="GO" id="GO:0030488">
    <property type="term" value="P:tRNA methylation"/>
    <property type="evidence" value="ECO:0007669"/>
    <property type="project" value="TreeGrafter"/>
</dbReference>
<dbReference type="InterPro" id="IPR002218">
    <property type="entry name" value="MnmG-rel"/>
</dbReference>
<organism evidence="12 13">
    <name type="scientific">Desulfosporosinus acididurans</name>
    <dbReference type="NCBI Taxonomy" id="476652"/>
    <lineage>
        <taxon>Bacteria</taxon>
        <taxon>Bacillati</taxon>
        <taxon>Bacillota</taxon>
        <taxon>Clostridia</taxon>
        <taxon>Eubacteriales</taxon>
        <taxon>Desulfitobacteriaceae</taxon>
        <taxon>Desulfosporosinus</taxon>
    </lineage>
</organism>
<feature type="binding site" evidence="10">
    <location>
        <begin position="8"/>
        <end position="13"/>
    </location>
    <ligand>
        <name>FAD</name>
        <dbReference type="ChEBI" id="CHEBI:57692"/>
    </ligand>
</feature>
<dbReference type="EC" id="2.1.1.74" evidence="10"/>
<comment type="function">
    <text evidence="10">Catalyzes the folate-dependent formation of 5-methyl-uridine at position 54 (M-5-U54) in all tRNAs.</text>
</comment>
<keyword evidence="5 10" id="KW-0808">Transferase</keyword>
<evidence type="ECO:0000256" key="4">
    <source>
        <dbReference type="ARBA" id="ARBA00022630"/>
    </source>
</evidence>
<comment type="cofactor">
    <cofactor evidence="1 10">
        <name>FAD</name>
        <dbReference type="ChEBI" id="CHEBI:57692"/>
    </cofactor>
</comment>
<dbReference type="Gene3D" id="3.50.50.60">
    <property type="entry name" value="FAD/NAD(P)-binding domain"/>
    <property type="match status" value="2"/>
</dbReference>
<dbReference type="NCBIfam" id="NF003739">
    <property type="entry name" value="PRK05335.1"/>
    <property type="match status" value="1"/>
</dbReference>
<keyword evidence="2 10" id="KW-0963">Cytoplasm</keyword>
<dbReference type="Pfam" id="PF01134">
    <property type="entry name" value="GIDA"/>
    <property type="match status" value="1"/>
</dbReference>
<comment type="similarity">
    <text evidence="10">Belongs to the MnmG family. TrmFO subfamily.</text>
</comment>
<evidence type="ECO:0000256" key="3">
    <source>
        <dbReference type="ARBA" id="ARBA00022603"/>
    </source>
</evidence>
<dbReference type="AlphaFoldDB" id="A0A0J1FMM2"/>
<evidence type="ECO:0000259" key="11">
    <source>
        <dbReference type="Pfam" id="PF01134"/>
    </source>
</evidence>
<evidence type="ECO:0000313" key="13">
    <source>
        <dbReference type="Proteomes" id="UP000036356"/>
    </source>
</evidence>
<dbReference type="Proteomes" id="UP000036356">
    <property type="component" value="Unassembled WGS sequence"/>
</dbReference>
<evidence type="ECO:0000313" key="12">
    <source>
        <dbReference type="EMBL" id="KLU64749.1"/>
    </source>
</evidence>
<keyword evidence="9 10" id="KW-0520">NAD</keyword>
<dbReference type="HAMAP" id="MF_01037">
    <property type="entry name" value="TrmFO"/>
    <property type="match status" value="1"/>
</dbReference>
<evidence type="ECO:0000256" key="8">
    <source>
        <dbReference type="ARBA" id="ARBA00022857"/>
    </source>
</evidence>
<dbReference type="GO" id="GO:0050660">
    <property type="term" value="F:flavin adenine dinucleotide binding"/>
    <property type="evidence" value="ECO:0007669"/>
    <property type="project" value="UniProtKB-UniRule"/>
</dbReference>
<evidence type="ECO:0000256" key="9">
    <source>
        <dbReference type="ARBA" id="ARBA00023027"/>
    </source>
</evidence>
<dbReference type="GO" id="GO:0047151">
    <property type="term" value="F:tRNA (uracil(54)-C5)-methyltransferase activity, 5,10-methylenetetrahydrofolate-dependent"/>
    <property type="evidence" value="ECO:0007669"/>
    <property type="project" value="UniProtKB-UniRule"/>
</dbReference>
<evidence type="ECO:0000256" key="6">
    <source>
        <dbReference type="ARBA" id="ARBA00022694"/>
    </source>
</evidence>
<accession>A0A0J1FMM2</accession>
<comment type="catalytic activity">
    <reaction evidence="10">
        <text>uridine(54) in tRNA + (6R)-5,10-methylene-5,6,7,8-tetrahydrofolate + NADH + H(+) = 5-methyluridine(54) in tRNA + (6S)-5,6,7,8-tetrahydrofolate + NAD(+)</text>
        <dbReference type="Rhea" id="RHEA:16873"/>
        <dbReference type="Rhea" id="RHEA-COMP:10167"/>
        <dbReference type="Rhea" id="RHEA-COMP:10193"/>
        <dbReference type="ChEBI" id="CHEBI:15378"/>
        <dbReference type="ChEBI" id="CHEBI:15636"/>
        <dbReference type="ChEBI" id="CHEBI:57453"/>
        <dbReference type="ChEBI" id="CHEBI:57540"/>
        <dbReference type="ChEBI" id="CHEBI:57945"/>
        <dbReference type="ChEBI" id="CHEBI:65315"/>
        <dbReference type="ChEBI" id="CHEBI:74447"/>
        <dbReference type="EC" id="2.1.1.74"/>
    </reaction>
</comment>
<dbReference type="EMBL" id="LDZY01000012">
    <property type="protein sequence ID" value="KLU64749.1"/>
    <property type="molecule type" value="Genomic_DNA"/>
</dbReference>
<dbReference type="GO" id="GO:0002098">
    <property type="term" value="P:tRNA wobble uridine modification"/>
    <property type="evidence" value="ECO:0007669"/>
    <property type="project" value="TreeGrafter"/>
</dbReference>
<keyword evidence="6 10" id="KW-0819">tRNA processing</keyword>
<dbReference type="FunFam" id="3.50.50.60:FF:000040">
    <property type="entry name" value="Methylenetetrahydrofolate--tRNA-(uracil-5-)-methyltransferase TrmFO"/>
    <property type="match status" value="1"/>
</dbReference>
<evidence type="ECO:0000256" key="1">
    <source>
        <dbReference type="ARBA" id="ARBA00001974"/>
    </source>
</evidence>
<keyword evidence="7 10" id="KW-0274">FAD</keyword>
<dbReference type="InterPro" id="IPR036188">
    <property type="entry name" value="FAD/NAD-bd_sf"/>
</dbReference>
<dbReference type="InterPro" id="IPR040131">
    <property type="entry name" value="MnmG_N"/>
</dbReference>
<dbReference type="PANTHER" id="PTHR11806:SF2">
    <property type="entry name" value="METHYLENETETRAHYDROFOLATE--TRNA-(URACIL-5-)-METHYLTRANSFERASE TRMFO"/>
    <property type="match status" value="1"/>
</dbReference>
<comment type="caution">
    <text evidence="12">The sequence shown here is derived from an EMBL/GenBank/DDBJ whole genome shotgun (WGS) entry which is preliminary data.</text>
</comment>
<sequence length="444" mass="48900">MQNVTVIGGGLAGSEAAWQLAKRGVKVDLFEMRPAKFTPAHHTEGFAELVCSNSLRAAGLENAVGLLKEEMRHLDSLIMSAADHTMVPAGGALAVDRSLFSKEITERLMEHPNVTVHREEVRSLPEEGIVVVASGPLTSDDLARDISRLTGEEALSFYDAAAPIVTYESIDMSKAFWASRYNKGEADYLNCPMSQEEYELFYQELTNAETAEVQGFEQGEVFEGCLPVEVMAKRGIQTLTFGPLKPVGLQDPRTDRKPFAVVQLRKENQTGTLLNLVGFQTHLKWGEQKRVFSLIPGLEKAEFARLGVMHRNTFLNAPKVLRADFSLKGKPSLFFAGQITGVEGYVESAASGLLAGLNAWRRLQQLETLVFPAETTLGGLARHLEGSPSQSFQPMNINFGLLPPLSERIRNKREKNSRISQRALESLCEFCSRENLEEAGTGVS</sequence>
<protein>
    <recommendedName>
        <fullName evidence="10">Methylenetetrahydrofolate--tRNA-(uracil-5-)-methyltransferase TrmFO</fullName>
        <ecNumber evidence="10">2.1.1.74</ecNumber>
    </recommendedName>
    <alternativeName>
        <fullName evidence="10">Folate-dependent tRNA (uracil-5-)-methyltransferase</fullName>
    </alternativeName>
    <alternativeName>
        <fullName evidence="10">Folate-dependent tRNA(M-5-U54)-methyltransferase</fullName>
    </alternativeName>
</protein>
<evidence type="ECO:0000256" key="2">
    <source>
        <dbReference type="ARBA" id="ARBA00022490"/>
    </source>
</evidence>
<dbReference type="PANTHER" id="PTHR11806">
    <property type="entry name" value="GLUCOSE INHIBITED DIVISION PROTEIN A"/>
    <property type="match status" value="1"/>
</dbReference>
<evidence type="ECO:0000256" key="10">
    <source>
        <dbReference type="HAMAP-Rule" id="MF_01037"/>
    </source>
</evidence>
<dbReference type="InterPro" id="IPR020595">
    <property type="entry name" value="MnmG-rel_CS"/>
</dbReference>
<keyword evidence="13" id="KW-1185">Reference proteome</keyword>
<dbReference type="NCBIfam" id="TIGR00137">
    <property type="entry name" value="gid_trmFO"/>
    <property type="match status" value="1"/>
</dbReference>
<keyword evidence="8 10" id="KW-0521">NADP</keyword>
<keyword evidence="3 10" id="KW-0489">Methyltransferase</keyword>
<name>A0A0J1FMM2_9FIRM</name>
<evidence type="ECO:0000256" key="7">
    <source>
        <dbReference type="ARBA" id="ARBA00022827"/>
    </source>
</evidence>
<keyword evidence="4 10" id="KW-0285">Flavoprotein</keyword>
<dbReference type="GO" id="GO:0005829">
    <property type="term" value="C:cytosol"/>
    <property type="evidence" value="ECO:0007669"/>
    <property type="project" value="TreeGrafter"/>
</dbReference>
<dbReference type="InterPro" id="IPR004417">
    <property type="entry name" value="TrmFO"/>
</dbReference>